<protein>
    <submittedName>
        <fullName evidence="2">Uncharacterized protein</fullName>
    </submittedName>
</protein>
<feature type="region of interest" description="Disordered" evidence="1">
    <location>
        <begin position="51"/>
        <end position="73"/>
    </location>
</feature>
<dbReference type="EMBL" id="KI979852">
    <property type="protein sequence ID" value="EXK75742.1"/>
    <property type="molecule type" value="Genomic_DNA"/>
</dbReference>
<accession>X0BYY8</accession>
<name>X0BYY8_FUSOX</name>
<sequence>MVALIELSQTKTTLQCLSTRDMPFPTQGALSECTEGTRVAREGFMIELSVIGKDNSSSDNSNNRNSSDRFEQT</sequence>
<dbReference type="AlphaFoldDB" id="X0BYY8"/>
<reference evidence="2 3" key="1">
    <citation type="submission" date="2011-11" db="EMBL/GenBank/DDBJ databases">
        <title>The Genome Sequence of Fusarium oxysporum PHW815.</title>
        <authorList>
            <consortium name="The Broad Institute Genome Sequencing Platform"/>
            <person name="Ma L.-J."/>
            <person name="Gale L.R."/>
            <person name="Schwartz D.C."/>
            <person name="Zhou S."/>
            <person name="Corby-Kistler H."/>
            <person name="Young S.K."/>
            <person name="Zeng Q."/>
            <person name="Gargeya S."/>
            <person name="Fitzgerald M."/>
            <person name="Haas B."/>
            <person name="Abouelleil A."/>
            <person name="Alvarado L."/>
            <person name="Arachchi H.M."/>
            <person name="Berlin A."/>
            <person name="Brown A."/>
            <person name="Chapman S.B."/>
            <person name="Chen Z."/>
            <person name="Dunbar C."/>
            <person name="Freedman E."/>
            <person name="Gearin G."/>
            <person name="Goldberg J."/>
            <person name="Griggs A."/>
            <person name="Gujja S."/>
            <person name="Heiman D."/>
            <person name="Howarth C."/>
            <person name="Larson L."/>
            <person name="Lui A."/>
            <person name="MacDonald P.J.P."/>
            <person name="Montmayeur A."/>
            <person name="Murphy C."/>
            <person name="Neiman D."/>
            <person name="Pearson M."/>
            <person name="Priest M."/>
            <person name="Roberts A."/>
            <person name="Saif S."/>
            <person name="Shea T."/>
            <person name="Shenoy N."/>
            <person name="Sisk P."/>
            <person name="Stolte C."/>
            <person name="Sykes S."/>
            <person name="Wortman J."/>
            <person name="Nusbaum C."/>
            <person name="Birren B."/>
        </authorList>
    </citation>
    <scope>NUCLEOTIDE SEQUENCE [LARGE SCALE GENOMIC DNA]</scope>
    <source>
        <strain evidence="2 3">54005</strain>
    </source>
</reference>
<dbReference type="Proteomes" id="UP000030663">
    <property type="component" value="Unassembled WGS sequence"/>
</dbReference>
<keyword evidence="3" id="KW-1185">Reference proteome</keyword>
<organism evidence="2 3">
    <name type="scientific">Fusarium oxysporum f. sp. raphani 54005</name>
    <dbReference type="NCBI Taxonomy" id="1089458"/>
    <lineage>
        <taxon>Eukaryota</taxon>
        <taxon>Fungi</taxon>
        <taxon>Dikarya</taxon>
        <taxon>Ascomycota</taxon>
        <taxon>Pezizomycotina</taxon>
        <taxon>Sordariomycetes</taxon>
        <taxon>Hypocreomycetidae</taxon>
        <taxon>Hypocreales</taxon>
        <taxon>Nectriaceae</taxon>
        <taxon>Fusarium</taxon>
        <taxon>Fusarium oxysporum species complex</taxon>
    </lineage>
</organism>
<dbReference type="HOGENOM" id="CLU_201338_0_0_1"/>
<evidence type="ECO:0000313" key="3">
    <source>
        <dbReference type="Proteomes" id="UP000030663"/>
    </source>
</evidence>
<evidence type="ECO:0000256" key="1">
    <source>
        <dbReference type="SAM" id="MobiDB-lite"/>
    </source>
</evidence>
<gene>
    <name evidence="2" type="ORF">FOQG_19492</name>
</gene>
<evidence type="ECO:0000313" key="2">
    <source>
        <dbReference type="EMBL" id="EXK75742.1"/>
    </source>
</evidence>
<feature type="compositionally biased region" description="Low complexity" evidence="1">
    <location>
        <begin position="54"/>
        <end position="65"/>
    </location>
</feature>
<proteinExistence type="predicted"/>